<comment type="similarity">
    <text evidence="2">Belongs to the UPF0754 family.</text>
</comment>
<reference evidence="7 8" key="1">
    <citation type="submission" date="2016-10" db="EMBL/GenBank/DDBJ databases">
        <title>Draft genome sequences of four alkaliphilic bacteria belonging to the Anaerobacillus genus.</title>
        <authorList>
            <person name="Bassil N.M."/>
            <person name="Lloyd J.R."/>
        </authorList>
    </citation>
    <scope>NUCLEOTIDE SEQUENCE [LARGE SCALE GENOMIC DNA]</scope>
    <source>
        <strain evidence="7 8">DSM 18345</strain>
    </source>
</reference>
<dbReference type="AlphaFoldDB" id="A0A1S2LFU2"/>
<dbReference type="PANTHER" id="PTHR35791">
    <property type="entry name" value="UPF0754 MEMBRANE PROTEIN YHEB"/>
    <property type="match status" value="1"/>
</dbReference>
<dbReference type="GO" id="GO:0005886">
    <property type="term" value="C:plasma membrane"/>
    <property type="evidence" value="ECO:0007669"/>
    <property type="project" value="UniProtKB-SubCell"/>
</dbReference>
<evidence type="ECO:0000256" key="1">
    <source>
        <dbReference type="ARBA" id="ARBA00004236"/>
    </source>
</evidence>
<protein>
    <recommendedName>
        <fullName evidence="9">DUF445 domain-containing protein</fullName>
    </recommendedName>
</protein>
<keyword evidence="3 6" id="KW-0812">Transmembrane</keyword>
<dbReference type="OrthoDB" id="9787430at2"/>
<organism evidence="7 8">
    <name type="scientific">Anaerobacillus alkalilacustris</name>
    <dbReference type="NCBI Taxonomy" id="393763"/>
    <lineage>
        <taxon>Bacteria</taxon>
        <taxon>Bacillati</taxon>
        <taxon>Bacillota</taxon>
        <taxon>Bacilli</taxon>
        <taxon>Bacillales</taxon>
        <taxon>Bacillaceae</taxon>
        <taxon>Anaerobacillus</taxon>
    </lineage>
</organism>
<evidence type="ECO:0000256" key="4">
    <source>
        <dbReference type="ARBA" id="ARBA00022989"/>
    </source>
</evidence>
<evidence type="ECO:0000256" key="3">
    <source>
        <dbReference type="ARBA" id="ARBA00022692"/>
    </source>
</evidence>
<keyword evidence="8" id="KW-1185">Reference proteome</keyword>
<feature type="transmembrane region" description="Helical" evidence="6">
    <location>
        <begin position="350"/>
        <end position="373"/>
    </location>
</feature>
<accession>A0A1S2LFU2</accession>
<sequence>MYVLFIMVAVGALIGGITNSIAIKMLFRPYRAIYVGRLRLPFTPGLIPKRREELAKQLGKLVVNHLLTVEGLKKKLESSIFISEMTDWLNRELKSLIRSEENMISLLEKWIGVSDGRQIIELQLENWLTSRSDELLEELRPKYIKDLIPVAFDDRIEQYIPKITNIFIEKGVDYFNSDEGVERLSHMVDRFLIGKGTLGSMLSMFISRDQLVLKLQPEMVKMLTDKGTHEMIEDFIRKEWTTLKELKIEEVEKHINLTELVIWAKEKIKENIPTYFLEMPLHKWMNKYNAVIVRIIPFLVQNGQTAISRELATFLTKLKLEDVVKNEVEQFPVMRLEEMILSISKREFKLITYLGALLGGFIGLLQGIFLVFLQ</sequence>
<keyword evidence="5 6" id="KW-0472">Membrane</keyword>
<name>A0A1S2LFU2_9BACI</name>
<feature type="transmembrane region" description="Helical" evidence="6">
    <location>
        <begin position="6"/>
        <end position="27"/>
    </location>
</feature>
<keyword evidence="4 6" id="KW-1133">Transmembrane helix</keyword>
<proteinExistence type="inferred from homology"/>
<evidence type="ECO:0000256" key="5">
    <source>
        <dbReference type="ARBA" id="ARBA00023136"/>
    </source>
</evidence>
<dbReference type="InterPro" id="IPR016991">
    <property type="entry name" value="UCP032178"/>
</dbReference>
<gene>
    <name evidence="7" type="ORF">BKP37_15715</name>
</gene>
<dbReference type="EMBL" id="MLQR01000039">
    <property type="protein sequence ID" value="OIJ11399.1"/>
    <property type="molecule type" value="Genomic_DNA"/>
</dbReference>
<comment type="caution">
    <text evidence="7">The sequence shown here is derived from an EMBL/GenBank/DDBJ whole genome shotgun (WGS) entry which is preliminary data.</text>
</comment>
<evidence type="ECO:0008006" key="9">
    <source>
        <dbReference type="Google" id="ProtNLM"/>
    </source>
</evidence>
<dbReference type="PIRSF" id="PIRSF032178">
    <property type="entry name" value="UCP032178"/>
    <property type="match status" value="1"/>
</dbReference>
<evidence type="ECO:0000313" key="8">
    <source>
        <dbReference type="Proteomes" id="UP000179524"/>
    </source>
</evidence>
<dbReference type="RefSeq" id="WP_071310571.1">
    <property type="nucleotide sequence ID" value="NZ_MLQR01000039.1"/>
</dbReference>
<evidence type="ECO:0000313" key="7">
    <source>
        <dbReference type="EMBL" id="OIJ11399.1"/>
    </source>
</evidence>
<dbReference type="InterPro" id="IPR007383">
    <property type="entry name" value="DUF445"/>
</dbReference>
<comment type="subcellular location">
    <subcellularLocation>
        <location evidence="1">Cell membrane</location>
    </subcellularLocation>
</comment>
<evidence type="ECO:0000256" key="2">
    <source>
        <dbReference type="ARBA" id="ARBA00008053"/>
    </source>
</evidence>
<evidence type="ECO:0000256" key="6">
    <source>
        <dbReference type="SAM" id="Phobius"/>
    </source>
</evidence>
<dbReference type="PANTHER" id="PTHR35791:SF1">
    <property type="entry name" value="UPF0754 MEMBRANE PROTEIN YHEB"/>
    <property type="match status" value="1"/>
</dbReference>
<dbReference type="Pfam" id="PF04286">
    <property type="entry name" value="DUF445"/>
    <property type="match status" value="1"/>
</dbReference>
<dbReference type="Proteomes" id="UP000179524">
    <property type="component" value="Unassembled WGS sequence"/>
</dbReference>